<keyword evidence="2" id="KW-1185">Reference proteome</keyword>
<dbReference type="Proteomes" id="UP001240639">
    <property type="component" value="Unassembled WGS sequence"/>
</dbReference>
<accession>A0ABT9HM83</accession>
<organism evidence="1 2">
    <name type="scientific">Qipengyuania profundimaris</name>
    <dbReference type="NCBI Taxonomy" id="3067652"/>
    <lineage>
        <taxon>Bacteria</taxon>
        <taxon>Pseudomonadati</taxon>
        <taxon>Pseudomonadota</taxon>
        <taxon>Alphaproteobacteria</taxon>
        <taxon>Sphingomonadales</taxon>
        <taxon>Erythrobacteraceae</taxon>
        <taxon>Qipengyuania</taxon>
    </lineage>
</organism>
<proteinExistence type="predicted"/>
<reference evidence="1 2" key="1">
    <citation type="submission" date="2023-08" db="EMBL/GenBank/DDBJ databases">
        <title>genomic of G39.</title>
        <authorList>
            <person name="Wang Y."/>
        </authorList>
    </citation>
    <scope>NUCLEOTIDE SEQUENCE [LARGE SCALE GENOMIC DNA]</scope>
    <source>
        <strain evidence="1 2">G39</strain>
    </source>
</reference>
<evidence type="ECO:0000313" key="1">
    <source>
        <dbReference type="EMBL" id="MDP4574264.1"/>
    </source>
</evidence>
<evidence type="ECO:0008006" key="3">
    <source>
        <dbReference type="Google" id="ProtNLM"/>
    </source>
</evidence>
<dbReference type="RefSeq" id="WP_305931696.1">
    <property type="nucleotide sequence ID" value="NZ_JAVAIM010000001.1"/>
</dbReference>
<dbReference type="EMBL" id="JAVAIM010000001">
    <property type="protein sequence ID" value="MDP4574264.1"/>
    <property type="molecule type" value="Genomic_DNA"/>
</dbReference>
<evidence type="ECO:0000313" key="2">
    <source>
        <dbReference type="Proteomes" id="UP001240639"/>
    </source>
</evidence>
<sequence>MRRGQHHSKLAWLVGGGLLVAGIAGLASATIPHGETLWHMIAAPEEDGLWRFERIDGRDVSGVGYSVRVHWGEVSGWYNGCNYCGTSGEGMTICTLQACVEQPSDRLYFRFSRESPQMRVDGDRMVLTLPGYRAELVRFTERVI</sequence>
<protein>
    <recommendedName>
        <fullName evidence="3">DUF306 domain-containing protein</fullName>
    </recommendedName>
</protein>
<gene>
    <name evidence="1" type="ORF">Q9K02_03825</name>
</gene>
<name>A0ABT9HM83_9SPHN</name>
<comment type="caution">
    <text evidence="1">The sequence shown here is derived from an EMBL/GenBank/DDBJ whole genome shotgun (WGS) entry which is preliminary data.</text>
</comment>